<feature type="transmembrane region" description="Helical" evidence="8">
    <location>
        <begin position="32"/>
        <end position="51"/>
    </location>
</feature>
<evidence type="ECO:0000256" key="4">
    <source>
        <dbReference type="ARBA" id="ARBA00022729"/>
    </source>
</evidence>
<evidence type="ECO:0000256" key="1">
    <source>
        <dbReference type="ARBA" id="ARBA00004613"/>
    </source>
</evidence>
<dbReference type="InterPro" id="IPR050969">
    <property type="entry name" value="Dev_Signal_Modulators"/>
</dbReference>
<evidence type="ECO:0000313" key="12">
    <source>
        <dbReference type="Proteomes" id="UP000230750"/>
    </source>
</evidence>
<proteinExistence type="predicted"/>
<dbReference type="Proteomes" id="UP000230750">
    <property type="component" value="Unassembled WGS sequence"/>
</dbReference>
<keyword evidence="7" id="KW-0245">EGF-like domain</keyword>
<feature type="disulfide bond" evidence="7">
    <location>
        <begin position="245"/>
        <end position="255"/>
    </location>
</feature>
<accession>A0A2G8LCI8</accession>
<comment type="caution">
    <text evidence="7">Lacks conserved residue(s) required for the propagation of feature annotation.</text>
</comment>
<dbReference type="Pfam" id="PF07974">
    <property type="entry name" value="EGF_2"/>
    <property type="match status" value="1"/>
</dbReference>
<evidence type="ECO:0000256" key="8">
    <source>
        <dbReference type="SAM" id="Phobius"/>
    </source>
</evidence>
<dbReference type="InterPro" id="IPR013111">
    <property type="entry name" value="EGF_extracell"/>
</dbReference>
<keyword evidence="4" id="KW-0732">Signal</keyword>
<sequence>MGLFVFDFCTMSSNPDHSNVIEDRKEIKMRGLYARLVITCAIVIIWTTVLMTGPQSEYGLEIWLDSRQSQVLDLDIPVYLISNGEPSALLSRTEGGALTPVQRFKLPRDIEHLNITWRAPAGFQYEFEELTSSDHVLMRAPTVNILKRGMIPTQPNVLKIGFPCSGETSGIGYGKVVLRLSRLPNTIEIAPGYDVQKELGLAFEIEKDCRKSCHPPCQHEGICDDWGVCICPEGYYGPLCEQVFCQPKCHNGGTCFTPGICVCPTGFNGAYCQKAMCTGNCNGRGTCIGHEKCYCRKGWSGQDCLIQCERRGSFEKNPTGERF</sequence>
<dbReference type="InterPro" id="IPR000742">
    <property type="entry name" value="EGF"/>
</dbReference>
<dbReference type="GO" id="GO:0005102">
    <property type="term" value="F:signaling receptor binding"/>
    <property type="evidence" value="ECO:0007669"/>
    <property type="project" value="TreeGrafter"/>
</dbReference>
<dbReference type="InterPro" id="IPR038677">
    <property type="entry name" value="WIF_sf"/>
</dbReference>
<evidence type="ECO:0000313" key="11">
    <source>
        <dbReference type="EMBL" id="PIK57964.1"/>
    </source>
</evidence>
<feature type="domain" description="WIF" evidence="10">
    <location>
        <begin position="62"/>
        <end position="209"/>
    </location>
</feature>
<dbReference type="GO" id="GO:0009986">
    <property type="term" value="C:cell surface"/>
    <property type="evidence" value="ECO:0007669"/>
    <property type="project" value="TreeGrafter"/>
</dbReference>
<evidence type="ECO:0000259" key="9">
    <source>
        <dbReference type="PROSITE" id="PS50026"/>
    </source>
</evidence>
<protein>
    <submittedName>
        <fullName evidence="11">Putative wnt inhibitory factor 1</fullName>
    </submittedName>
</protein>
<dbReference type="PROSITE" id="PS00022">
    <property type="entry name" value="EGF_1"/>
    <property type="match status" value="2"/>
</dbReference>
<evidence type="ECO:0000256" key="6">
    <source>
        <dbReference type="ARBA" id="ARBA00023180"/>
    </source>
</evidence>
<dbReference type="SMART" id="SM00469">
    <property type="entry name" value="WIF"/>
    <property type="match status" value="1"/>
</dbReference>
<dbReference type="PROSITE" id="PS50814">
    <property type="entry name" value="WIF"/>
    <property type="match status" value="1"/>
</dbReference>
<keyword evidence="2" id="KW-0217">Developmental protein</keyword>
<dbReference type="Pfam" id="PF02019">
    <property type="entry name" value="WIF"/>
    <property type="match status" value="1"/>
</dbReference>
<evidence type="ECO:0000259" key="10">
    <source>
        <dbReference type="PROSITE" id="PS50814"/>
    </source>
</evidence>
<keyword evidence="12" id="KW-1185">Reference proteome</keyword>
<dbReference type="SUPFAM" id="SSF57196">
    <property type="entry name" value="EGF/Laminin"/>
    <property type="match status" value="1"/>
</dbReference>
<dbReference type="AlphaFoldDB" id="A0A2G8LCI8"/>
<dbReference type="PANTHER" id="PTHR14949:SF55">
    <property type="entry name" value="WNT INHIBITORY FACTOR 1"/>
    <property type="match status" value="1"/>
</dbReference>
<keyword evidence="8" id="KW-0472">Membrane</keyword>
<dbReference type="Gene3D" id="2.10.25.10">
    <property type="entry name" value="Laminin"/>
    <property type="match status" value="3"/>
</dbReference>
<feature type="domain" description="EGF-like" evidence="9">
    <location>
        <begin position="241"/>
        <end position="273"/>
    </location>
</feature>
<dbReference type="PROSITE" id="PS01186">
    <property type="entry name" value="EGF_2"/>
    <property type="match status" value="1"/>
</dbReference>
<organism evidence="11 12">
    <name type="scientific">Stichopus japonicus</name>
    <name type="common">Sea cucumber</name>
    <dbReference type="NCBI Taxonomy" id="307972"/>
    <lineage>
        <taxon>Eukaryota</taxon>
        <taxon>Metazoa</taxon>
        <taxon>Echinodermata</taxon>
        <taxon>Eleutherozoa</taxon>
        <taxon>Echinozoa</taxon>
        <taxon>Holothuroidea</taxon>
        <taxon>Aspidochirotacea</taxon>
        <taxon>Aspidochirotida</taxon>
        <taxon>Stichopodidae</taxon>
        <taxon>Apostichopus</taxon>
    </lineage>
</organism>
<evidence type="ECO:0000256" key="2">
    <source>
        <dbReference type="ARBA" id="ARBA00022473"/>
    </source>
</evidence>
<dbReference type="PROSITE" id="PS50026">
    <property type="entry name" value="EGF_3"/>
    <property type="match status" value="1"/>
</dbReference>
<dbReference type="Gene3D" id="2.60.40.2170">
    <property type="entry name" value="Wnt, WIF domain"/>
    <property type="match status" value="1"/>
</dbReference>
<comment type="caution">
    <text evidence="11">The sequence shown here is derived from an EMBL/GenBank/DDBJ whole genome shotgun (WGS) entry which is preliminary data.</text>
</comment>
<comment type="subcellular location">
    <subcellularLocation>
        <location evidence="1">Secreted</location>
    </subcellularLocation>
</comment>
<keyword evidence="8" id="KW-0812">Transmembrane</keyword>
<dbReference type="GO" id="GO:0005576">
    <property type="term" value="C:extracellular region"/>
    <property type="evidence" value="ECO:0007669"/>
    <property type="project" value="UniProtKB-SubCell"/>
</dbReference>
<name>A0A2G8LCI8_STIJA</name>
<reference evidence="11 12" key="1">
    <citation type="journal article" date="2017" name="PLoS Biol.">
        <title>The sea cucumber genome provides insights into morphological evolution and visceral regeneration.</title>
        <authorList>
            <person name="Zhang X."/>
            <person name="Sun L."/>
            <person name="Yuan J."/>
            <person name="Sun Y."/>
            <person name="Gao Y."/>
            <person name="Zhang L."/>
            <person name="Li S."/>
            <person name="Dai H."/>
            <person name="Hamel J.F."/>
            <person name="Liu C."/>
            <person name="Yu Y."/>
            <person name="Liu S."/>
            <person name="Lin W."/>
            <person name="Guo K."/>
            <person name="Jin S."/>
            <person name="Xu P."/>
            <person name="Storey K.B."/>
            <person name="Huan P."/>
            <person name="Zhang T."/>
            <person name="Zhou Y."/>
            <person name="Zhang J."/>
            <person name="Lin C."/>
            <person name="Li X."/>
            <person name="Xing L."/>
            <person name="Huo D."/>
            <person name="Sun M."/>
            <person name="Wang L."/>
            <person name="Mercier A."/>
            <person name="Li F."/>
            <person name="Yang H."/>
            <person name="Xiang J."/>
        </authorList>
    </citation>
    <scope>NUCLEOTIDE SEQUENCE [LARGE SCALE GENOMIC DNA]</scope>
    <source>
        <strain evidence="11">Shaxun</strain>
        <tissue evidence="11">Muscle</tissue>
    </source>
</reference>
<dbReference type="PANTHER" id="PTHR14949">
    <property type="entry name" value="EGF-LIKE-DOMAIN, MULTIPLE 7, 8"/>
    <property type="match status" value="1"/>
</dbReference>
<evidence type="ECO:0000256" key="7">
    <source>
        <dbReference type="PROSITE-ProRule" id="PRU00076"/>
    </source>
</evidence>
<evidence type="ECO:0000256" key="3">
    <source>
        <dbReference type="ARBA" id="ARBA00022525"/>
    </source>
</evidence>
<keyword evidence="8" id="KW-1133">Transmembrane helix</keyword>
<feature type="disulfide bond" evidence="7">
    <location>
        <begin position="263"/>
        <end position="272"/>
    </location>
</feature>
<dbReference type="EMBL" id="MRZV01000127">
    <property type="protein sequence ID" value="PIK57964.1"/>
    <property type="molecule type" value="Genomic_DNA"/>
</dbReference>
<keyword evidence="5 7" id="KW-1015">Disulfide bond</keyword>
<dbReference type="SMART" id="SM00181">
    <property type="entry name" value="EGF"/>
    <property type="match status" value="3"/>
</dbReference>
<evidence type="ECO:0000256" key="5">
    <source>
        <dbReference type="ARBA" id="ARBA00023157"/>
    </source>
</evidence>
<dbReference type="OrthoDB" id="10266706at2759"/>
<keyword evidence="6" id="KW-0325">Glycoprotein</keyword>
<dbReference type="STRING" id="307972.A0A2G8LCI8"/>
<dbReference type="InterPro" id="IPR003306">
    <property type="entry name" value="WIF"/>
</dbReference>
<keyword evidence="3" id="KW-0964">Secreted</keyword>
<gene>
    <name evidence="11" type="ORF">BSL78_05109</name>
</gene>